<keyword evidence="3" id="KW-1185">Reference proteome</keyword>
<protein>
    <submittedName>
        <fullName evidence="2">Uncharacterized protein</fullName>
    </submittedName>
</protein>
<dbReference type="Proteomes" id="UP000886595">
    <property type="component" value="Unassembled WGS sequence"/>
</dbReference>
<feature type="transmembrane region" description="Helical" evidence="1">
    <location>
        <begin position="85"/>
        <end position="107"/>
    </location>
</feature>
<keyword evidence="1" id="KW-0812">Transmembrane</keyword>
<evidence type="ECO:0000313" key="3">
    <source>
        <dbReference type="Proteomes" id="UP000886595"/>
    </source>
</evidence>
<feature type="transmembrane region" description="Helical" evidence="1">
    <location>
        <begin position="58"/>
        <end position="79"/>
    </location>
</feature>
<comment type="caution">
    <text evidence="2">The sequence shown here is derived from an EMBL/GenBank/DDBJ whole genome shotgun (WGS) entry which is preliminary data.</text>
</comment>
<sequence length="111" mass="12950">MFTKALTFPVTPTWLSMIIGSFKSKFSRLLRERNCSDNLLTFPGQGFHGFEVSHRRMVFLRTCLILVFTFYSHEVFWVAVKNLMFFLSCVSFICEFNPLAVVVRIAFYSIT</sequence>
<reference evidence="2 3" key="1">
    <citation type="submission" date="2020-02" db="EMBL/GenBank/DDBJ databases">
        <authorList>
            <person name="Ma Q."/>
            <person name="Huang Y."/>
            <person name="Song X."/>
            <person name="Pei D."/>
        </authorList>
    </citation>
    <scope>NUCLEOTIDE SEQUENCE [LARGE SCALE GENOMIC DNA]</scope>
    <source>
        <strain evidence="2">Sxm20200214</strain>
        <tissue evidence="2">Leaf</tissue>
    </source>
</reference>
<proteinExistence type="predicted"/>
<organism evidence="2 3">
    <name type="scientific">Brassica carinata</name>
    <name type="common">Ethiopian mustard</name>
    <name type="synonym">Abyssinian cabbage</name>
    <dbReference type="NCBI Taxonomy" id="52824"/>
    <lineage>
        <taxon>Eukaryota</taxon>
        <taxon>Viridiplantae</taxon>
        <taxon>Streptophyta</taxon>
        <taxon>Embryophyta</taxon>
        <taxon>Tracheophyta</taxon>
        <taxon>Spermatophyta</taxon>
        <taxon>Magnoliopsida</taxon>
        <taxon>eudicotyledons</taxon>
        <taxon>Gunneridae</taxon>
        <taxon>Pentapetalae</taxon>
        <taxon>rosids</taxon>
        <taxon>malvids</taxon>
        <taxon>Brassicales</taxon>
        <taxon>Brassicaceae</taxon>
        <taxon>Brassiceae</taxon>
        <taxon>Brassica</taxon>
    </lineage>
</organism>
<dbReference type="AlphaFoldDB" id="A0A8X7VAA3"/>
<dbReference type="EMBL" id="JAAMPC010000006">
    <property type="protein sequence ID" value="KAG2306666.1"/>
    <property type="molecule type" value="Genomic_DNA"/>
</dbReference>
<keyword evidence="1" id="KW-0472">Membrane</keyword>
<accession>A0A8X7VAA3</accession>
<keyword evidence="1" id="KW-1133">Transmembrane helix</keyword>
<evidence type="ECO:0000256" key="1">
    <source>
        <dbReference type="SAM" id="Phobius"/>
    </source>
</evidence>
<gene>
    <name evidence="2" type="ORF">Bca52824_026414</name>
</gene>
<evidence type="ECO:0000313" key="2">
    <source>
        <dbReference type="EMBL" id="KAG2306666.1"/>
    </source>
</evidence>
<name>A0A8X7VAA3_BRACI</name>